<dbReference type="SUPFAM" id="SSF82199">
    <property type="entry name" value="SET domain"/>
    <property type="match status" value="1"/>
</dbReference>
<dbReference type="EMBL" id="CM000838">
    <property type="protein sequence ID" value="KRH58574.1"/>
    <property type="molecule type" value="Genomic_DNA"/>
</dbReference>
<evidence type="ECO:0000313" key="3">
    <source>
        <dbReference type="Proteomes" id="UP000008827"/>
    </source>
</evidence>
<protein>
    <recommendedName>
        <fullName evidence="4">SET domain-containing protein</fullName>
    </recommendedName>
</protein>
<dbReference type="EnsemblPlants" id="KRH58574">
    <property type="protein sequence ID" value="KRH58574"/>
    <property type="gene ID" value="GLYMA_05G136500"/>
</dbReference>
<dbReference type="FunCoup" id="A0A0R0JUZ0">
    <property type="interactions" value="419"/>
</dbReference>
<dbReference type="Proteomes" id="UP000008827">
    <property type="component" value="Chromosome 5"/>
</dbReference>
<reference evidence="2" key="2">
    <citation type="submission" date="2018-02" db="UniProtKB">
        <authorList>
            <consortium name="EnsemblPlants"/>
        </authorList>
    </citation>
    <scope>IDENTIFICATION</scope>
    <source>
        <strain evidence="2">Williams 82</strain>
    </source>
</reference>
<dbReference type="PANTHER" id="PTHR47420:SF3">
    <property type="entry name" value="HISTONE-LYSINE N-METHYLTRANSFERASE ASHR2"/>
    <property type="match status" value="1"/>
</dbReference>
<reference evidence="1 2" key="1">
    <citation type="journal article" date="2010" name="Nature">
        <title>Genome sequence of the palaeopolyploid soybean.</title>
        <authorList>
            <person name="Schmutz J."/>
            <person name="Cannon S.B."/>
            <person name="Schlueter J."/>
            <person name="Ma J."/>
            <person name="Mitros T."/>
            <person name="Nelson W."/>
            <person name="Hyten D.L."/>
            <person name="Song Q."/>
            <person name="Thelen J.J."/>
            <person name="Cheng J."/>
            <person name="Xu D."/>
            <person name="Hellsten U."/>
            <person name="May G.D."/>
            <person name="Yu Y."/>
            <person name="Sakurai T."/>
            <person name="Umezawa T."/>
            <person name="Bhattacharyya M.K."/>
            <person name="Sandhu D."/>
            <person name="Valliyodan B."/>
            <person name="Lindquist E."/>
            <person name="Peto M."/>
            <person name="Grant D."/>
            <person name="Shu S."/>
            <person name="Goodstein D."/>
            <person name="Barry K."/>
            <person name="Futrell-Griggs M."/>
            <person name="Abernathy B."/>
            <person name="Du J."/>
            <person name="Tian Z."/>
            <person name="Zhu L."/>
            <person name="Gill N."/>
            <person name="Joshi T."/>
            <person name="Libault M."/>
            <person name="Sethuraman A."/>
            <person name="Zhang X.-C."/>
            <person name="Shinozaki K."/>
            <person name="Nguyen H.T."/>
            <person name="Wing R.A."/>
            <person name="Cregan P."/>
            <person name="Specht J."/>
            <person name="Grimwood J."/>
            <person name="Rokhsar D."/>
            <person name="Stacey G."/>
            <person name="Shoemaker R.C."/>
            <person name="Jackson S.A."/>
        </authorList>
    </citation>
    <scope>NUCLEOTIDE SEQUENCE</scope>
    <source>
        <strain evidence="2">cv. Williams 82</strain>
        <tissue evidence="1">Callus</tissue>
    </source>
</reference>
<dbReference type="Gramene" id="KRH58574">
    <property type="protein sequence ID" value="KRH58574"/>
    <property type="gene ID" value="GLYMA_05G136500"/>
</dbReference>
<dbReference type="InterPro" id="IPR044238">
    <property type="entry name" value="ASHR2-like"/>
</dbReference>
<dbReference type="PANTHER" id="PTHR47420">
    <property type="entry name" value="HISTONE-LYSINE N-METHYLTRANSFERASE ASHR2"/>
    <property type="match status" value="1"/>
</dbReference>
<organism evidence="1">
    <name type="scientific">Glycine max</name>
    <name type="common">Soybean</name>
    <name type="synonym">Glycine hispida</name>
    <dbReference type="NCBI Taxonomy" id="3847"/>
    <lineage>
        <taxon>Eukaryota</taxon>
        <taxon>Viridiplantae</taxon>
        <taxon>Streptophyta</taxon>
        <taxon>Embryophyta</taxon>
        <taxon>Tracheophyta</taxon>
        <taxon>Spermatophyta</taxon>
        <taxon>Magnoliopsida</taxon>
        <taxon>eudicotyledons</taxon>
        <taxon>Gunneridae</taxon>
        <taxon>Pentapetalae</taxon>
        <taxon>rosids</taxon>
        <taxon>fabids</taxon>
        <taxon>Fabales</taxon>
        <taxon>Fabaceae</taxon>
        <taxon>Papilionoideae</taxon>
        <taxon>50 kb inversion clade</taxon>
        <taxon>NPAAA clade</taxon>
        <taxon>indigoferoid/millettioid clade</taxon>
        <taxon>Phaseoleae</taxon>
        <taxon>Glycine</taxon>
        <taxon>Glycine subgen. Soja</taxon>
    </lineage>
</organism>
<dbReference type="InParanoid" id="A0A0R0JUZ0"/>
<gene>
    <name evidence="1" type="ORF">GLYMA_05G136500</name>
</gene>
<reference evidence="1" key="3">
    <citation type="submission" date="2018-07" db="EMBL/GenBank/DDBJ databases">
        <title>WGS assembly of Glycine max.</title>
        <authorList>
            <person name="Schmutz J."/>
            <person name="Cannon S."/>
            <person name="Schlueter J."/>
            <person name="Ma J."/>
            <person name="Mitros T."/>
            <person name="Nelson W."/>
            <person name="Hyten D."/>
            <person name="Song Q."/>
            <person name="Thelen J."/>
            <person name="Cheng J."/>
            <person name="Xu D."/>
            <person name="Hellsten U."/>
            <person name="May G."/>
            <person name="Yu Y."/>
            <person name="Sakurai T."/>
            <person name="Umezawa T."/>
            <person name="Bhattacharyya M."/>
            <person name="Sandhu D."/>
            <person name="Valliyodan B."/>
            <person name="Lindquist E."/>
            <person name="Peto M."/>
            <person name="Grant D."/>
            <person name="Shu S."/>
            <person name="Goodstein D."/>
            <person name="Barry K."/>
            <person name="Futrell-Griggs M."/>
            <person name="Abernathy B."/>
            <person name="Du J."/>
            <person name="Tian Z."/>
            <person name="Zhu L."/>
            <person name="Gill N."/>
            <person name="Joshi T."/>
            <person name="Libault M."/>
            <person name="Sethuraman A."/>
            <person name="Zhang X."/>
            <person name="Shinozaki K."/>
            <person name="Nguyen H."/>
            <person name="Wing R."/>
            <person name="Cregan P."/>
            <person name="Specht J."/>
            <person name="Grimwood J."/>
            <person name="Rokhsar D."/>
            <person name="Stacey G."/>
            <person name="Shoemaker R."/>
            <person name="Jackson S."/>
        </authorList>
    </citation>
    <scope>NUCLEOTIDE SEQUENCE</scope>
    <source>
        <tissue evidence="1">Callus</tissue>
    </source>
</reference>
<accession>A0A0R0JUZ0</accession>
<evidence type="ECO:0008006" key="4">
    <source>
        <dbReference type="Google" id="ProtNLM"/>
    </source>
</evidence>
<evidence type="ECO:0000313" key="2">
    <source>
        <dbReference type="EnsemblPlants" id="KRH58574"/>
    </source>
</evidence>
<dbReference type="OMA" id="PAQNTDM"/>
<dbReference type="AlphaFoldDB" id="A0A0R0JUZ0"/>
<keyword evidence="3" id="KW-1185">Reference proteome</keyword>
<sequence>MAAPSSLLKVEEIQGRGRGMVASQPLKAGQSVLRDSPILQYSALPLIRQSLSSSSSASASCFCDHCFKTLPPLQGDSSSCTVLCPNCCHHYFCSSKCLSKALNNSHSSWVCQALSHLRANSLLLEQPLERQVQANFLIAAYNLANFSPSDFQIMLSLQGSPEESTIAAAQFLHPLISPRNEFSLELTSALLANDKLNAFGIMQSFSEHDDQRFDYIDANPPDDGHNTDFIIWMINGVPQGREICLSYFPVNENYSSRQKRLIEDYGFTCNCDRCNVESNWSDNGSVEDNAEDEEEEVMDEDQCEPMAASDTDDHPHEDNNDFPHAYFFLKYMCDRTNWCTPSNVMECNVCGKLKSDDTFDIDEGQDEVFMED</sequence>
<proteinExistence type="predicted"/>
<dbReference type="PaxDb" id="3847-GLYMA05G26700.1"/>
<name>A0A0R0JUZ0_SOYBN</name>
<evidence type="ECO:0000313" key="1">
    <source>
        <dbReference type="EMBL" id="KRH58574.1"/>
    </source>
</evidence>
<dbReference type="Gene3D" id="2.170.270.10">
    <property type="entry name" value="SET domain"/>
    <property type="match status" value="1"/>
</dbReference>
<dbReference type="STRING" id="3847.A0A0R0JUZ0"/>
<dbReference type="InterPro" id="IPR046341">
    <property type="entry name" value="SET_dom_sf"/>
</dbReference>